<keyword evidence="3" id="KW-1185">Reference proteome</keyword>
<gene>
    <name evidence="2" type="ORF">THII_2387</name>
</gene>
<dbReference type="InterPro" id="IPR012334">
    <property type="entry name" value="Pectin_lyas_fold"/>
</dbReference>
<sequence length="639" mass="66157">MPNRIRWLAWGIGLGLLLLKTSSLLAEVVLDGTLGPATTLPGPRFDITADLGQQQGGNLFHSFKFFNLNKEETATFSGPSTVENIIGRITGGERSIIDGKIEADIPQADLYLINPDGFIFGPHTQLDLPGALHISTATQLYLGQAGIVETRQLAQSLLVSAPPSAFGFLDPIPGSIEVKESELVTRTGKSLSLLGGDITIDGGHLRAISGRINLAAVNSANQITTTPHDLVVNTQEQLGKITLANDAAIDVGKQGAGDIYIRGGQFEIDNSAIIANTEADQNGGIIAIKANELHLNNRSSIDSRVFGPGKGGQIAIEVDGKATLSGDSTIVTSSLGTKPQSGNAGDVTLKVQYLDLENSSISTTTFGPGQGGNITIEASDNISLTSTTDSSAAIQASSEGNQEQAGNAGRIAIKAKEFNLSGANSKVDNSTSGSGQGGSIHLQMGNTLRICDDAFISADSKGTGNAGNIYISTNALAIDQGRISTAADRAKGGNIVIGAHNRVEVNHGQISATVSAGQGKGGNLAIGSPSLFRLQDSKIIANASAGDGGLVLIIAATPMELMGSSITASSETGLDGDVKIDNIYSVDPSTLPVEFLDASNLIKQQCANRSDTQLSRFTLTGRGGLPNAPDDLQTYLPTY</sequence>
<organism evidence="2 3">
    <name type="scientific">Thioploca ingrica</name>
    <dbReference type="NCBI Taxonomy" id="40754"/>
    <lineage>
        <taxon>Bacteria</taxon>
        <taxon>Pseudomonadati</taxon>
        <taxon>Pseudomonadota</taxon>
        <taxon>Gammaproteobacteria</taxon>
        <taxon>Thiotrichales</taxon>
        <taxon>Thiotrichaceae</taxon>
        <taxon>Thioploca</taxon>
    </lineage>
</organism>
<dbReference type="Proteomes" id="UP000031623">
    <property type="component" value="Chromosome"/>
</dbReference>
<evidence type="ECO:0000259" key="1">
    <source>
        <dbReference type="SMART" id="SM00912"/>
    </source>
</evidence>
<evidence type="ECO:0000313" key="3">
    <source>
        <dbReference type="Proteomes" id="UP000031623"/>
    </source>
</evidence>
<dbReference type="KEGG" id="tig:THII_2387"/>
<proteinExistence type="predicted"/>
<accession>A0A090AHE2</accession>
<name>A0A090AHE2_9GAMM</name>
<dbReference type="AlphaFoldDB" id="A0A090AHE2"/>
<dbReference type="Pfam" id="PF05860">
    <property type="entry name" value="TPS"/>
    <property type="match status" value="1"/>
</dbReference>
<dbReference type="STRING" id="40754.THII_2387"/>
<reference evidence="2 3" key="1">
    <citation type="journal article" date="2014" name="ISME J.">
        <title>Ecophysiology of Thioploca ingrica as revealed by the complete genome sequence supplemented with proteomic evidence.</title>
        <authorList>
            <person name="Kojima H."/>
            <person name="Ogura Y."/>
            <person name="Yamamoto N."/>
            <person name="Togashi T."/>
            <person name="Mori H."/>
            <person name="Watanabe T."/>
            <person name="Nemoto F."/>
            <person name="Kurokawa K."/>
            <person name="Hayashi T."/>
            <person name="Fukui M."/>
        </authorList>
    </citation>
    <scope>NUCLEOTIDE SEQUENCE [LARGE SCALE GENOMIC DNA]</scope>
</reference>
<protein>
    <submittedName>
        <fullName evidence="2">Filamentous hemagglutinin family N-terminal domain</fullName>
    </submittedName>
</protein>
<dbReference type="NCBIfam" id="TIGR01901">
    <property type="entry name" value="adhes_NPXG"/>
    <property type="match status" value="1"/>
</dbReference>
<feature type="domain" description="Filamentous haemagglutinin FhaB/tRNA nuclease CdiA-like TPS" evidence="1">
    <location>
        <begin position="29"/>
        <end position="143"/>
    </location>
</feature>
<dbReference type="SMART" id="SM00912">
    <property type="entry name" value="Haemagg_act"/>
    <property type="match status" value="1"/>
</dbReference>
<dbReference type="InterPro" id="IPR011050">
    <property type="entry name" value="Pectin_lyase_fold/virulence"/>
</dbReference>
<dbReference type="HOGENOM" id="CLU_001325_0_0_6"/>
<dbReference type="InterPro" id="IPR008638">
    <property type="entry name" value="FhaB/CdiA-like_TPS"/>
</dbReference>
<dbReference type="OrthoDB" id="5621213at2"/>
<dbReference type="Gene3D" id="2.160.20.10">
    <property type="entry name" value="Single-stranded right-handed beta-helix, Pectin lyase-like"/>
    <property type="match status" value="2"/>
</dbReference>
<dbReference type="EMBL" id="AP014633">
    <property type="protein sequence ID" value="BAP56684.1"/>
    <property type="molecule type" value="Genomic_DNA"/>
</dbReference>
<dbReference type="SUPFAM" id="SSF51126">
    <property type="entry name" value="Pectin lyase-like"/>
    <property type="match status" value="1"/>
</dbReference>
<evidence type="ECO:0000313" key="2">
    <source>
        <dbReference type="EMBL" id="BAP56684.1"/>
    </source>
</evidence>